<name>A0A6A5WMZ6_9PLEO</name>
<dbReference type="PANTHER" id="PTHR42973:SF22">
    <property type="entry name" value="FAD-BINDING PCMH-TYPE DOMAIN-CONTAINING PROTEIN-RELATED"/>
    <property type="match status" value="1"/>
</dbReference>
<evidence type="ECO:0000256" key="3">
    <source>
        <dbReference type="ARBA" id="ARBA00022827"/>
    </source>
</evidence>
<dbReference type="Gene3D" id="3.30.465.10">
    <property type="match status" value="1"/>
</dbReference>
<dbReference type="AlphaFoldDB" id="A0A6A5WMZ6"/>
<dbReference type="InterPro" id="IPR050416">
    <property type="entry name" value="FAD-linked_Oxidoreductase"/>
</dbReference>
<keyword evidence="3" id="KW-0274">FAD</keyword>
<dbReference type="OrthoDB" id="2151789at2759"/>
<gene>
    <name evidence="7" type="ORF">P154DRAFT_618479</name>
</gene>
<dbReference type="Proteomes" id="UP000799779">
    <property type="component" value="Unassembled WGS sequence"/>
</dbReference>
<dbReference type="InterPro" id="IPR016166">
    <property type="entry name" value="FAD-bd_PCMH"/>
</dbReference>
<dbReference type="PROSITE" id="PS51387">
    <property type="entry name" value="FAD_PCMH"/>
    <property type="match status" value="1"/>
</dbReference>
<evidence type="ECO:0000313" key="7">
    <source>
        <dbReference type="EMBL" id="KAF2002388.1"/>
    </source>
</evidence>
<dbReference type="GO" id="GO:0016491">
    <property type="term" value="F:oxidoreductase activity"/>
    <property type="evidence" value="ECO:0007669"/>
    <property type="project" value="UniProtKB-KW"/>
</dbReference>
<feature type="signal peptide" evidence="5">
    <location>
        <begin position="1"/>
        <end position="22"/>
    </location>
</feature>
<dbReference type="InterPro" id="IPR006094">
    <property type="entry name" value="Oxid_FAD_bind_N"/>
</dbReference>
<dbReference type="PANTHER" id="PTHR42973">
    <property type="entry name" value="BINDING OXIDOREDUCTASE, PUTATIVE (AFU_ORTHOLOGUE AFUA_1G17690)-RELATED"/>
    <property type="match status" value="1"/>
</dbReference>
<dbReference type="InterPro" id="IPR036318">
    <property type="entry name" value="FAD-bd_PCMH-like_sf"/>
</dbReference>
<dbReference type="EMBL" id="ML977577">
    <property type="protein sequence ID" value="KAF2002388.1"/>
    <property type="molecule type" value="Genomic_DNA"/>
</dbReference>
<accession>A0A6A5WMZ6</accession>
<reference evidence="7" key="1">
    <citation type="journal article" date="2020" name="Stud. Mycol.">
        <title>101 Dothideomycetes genomes: a test case for predicting lifestyles and emergence of pathogens.</title>
        <authorList>
            <person name="Haridas S."/>
            <person name="Albert R."/>
            <person name="Binder M."/>
            <person name="Bloem J."/>
            <person name="Labutti K."/>
            <person name="Salamov A."/>
            <person name="Andreopoulos B."/>
            <person name="Baker S."/>
            <person name="Barry K."/>
            <person name="Bills G."/>
            <person name="Bluhm B."/>
            <person name="Cannon C."/>
            <person name="Castanera R."/>
            <person name="Culley D."/>
            <person name="Daum C."/>
            <person name="Ezra D."/>
            <person name="Gonzalez J."/>
            <person name="Henrissat B."/>
            <person name="Kuo A."/>
            <person name="Liang C."/>
            <person name="Lipzen A."/>
            <person name="Lutzoni F."/>
            <person name="Magnuson J."/>
            <person name="Mondo S."/>
            <person name="Nolan M."/>
            <person name="Ohm R."/>
            <person name="Pangilinan J."/>
            <person name="Park H.-J."/>
            <person name="Ramirez L."/>
            <person name="Alfaro M."/>
            <person name="Sun H."/>
            <person name="Tritt A."/>
            <person name="Yoshinaga Y."/>
            <person name="Zwiers L.-H."/>
            <person name="Turgeon B."/>
            <person name="Goodwin S."/>
            <person name="Spatafora J."/>
            <person name="Crous P."/>
            <person name="Grigoriev I."/>
        </authorList>
    </citation>
    <scope>NUCLEOTIDE SEQUENCE</scope>
    <source>
        <strain evidence="7">CBS 123094</strain>
    </source>
</reference>
<protein>
    <submittedName>
        <fullName evidence="7">Putative oxidoreductase</fullName>
    </submittedName>
</protein>
<keyword evidence="4" id="KW-0560">Oxidoreductase</keyword>
<proteinExistence type="inferred from homology"/>
<keyword evidence="2" id="KW-0285">Flavoprotein</keyword>
<evidence type="ECO:0000256" key="1">
    <source>
        <dbReference type="ARBA" id="ARBA00005466"/>
    </source>
</evidence>
<feature type="domain" description="FAD-binding PCMH-type" evidence="6">
    <location>
        <begin position="73"/>
        <end position="250"/>
    </location>
</feature>
<evidence type="ECO:0000313" key="8">
    <source>
        <dbReference type="Proteomes" id="UP000799779"/>
    </source>
</evidence>
<evidence type="ECO:0000256" key="2">
    <source>
        <dbReference type="ARBA" id="ARBA00022630"/>
    </source>
</evidence>
<evidence type="ECO:0000259" key="6">
    <source>
        <dbReference type="PROSITE" id="PS51387"/>
    </source>
</evidence>
<dbReference type="InterPro" id="IPR016169">
    <property type="entry name" value="FAD-bd_PCMH_sub2"/>
</dbReference>
<sequence length="515" mass="55417">MLLPPLLSLFVSLITLLSSVGAAVPDKDAILAQLRRNGLCCASLSYFLPGKVNYVADLNYQSSQASFWSAQERSLSPTCIVIPTRAQDVATAVAILSAAKQASIKGCQFAIRGAGHTPHGGAANINGGVTIDLQSLNEVTVSGDQKIVSVGPGNRWGNIYPTLDGLDLIMLGGRVSTVGVGGLMTGGGVSFFSGRYGFACDNVASYEVVLANGTIVTASSNSHPTLFRALKGGNNNFGIITRVNSKLYHQSSFWGGAIIQPITNKEAFFEYFSNLTDSRNFDPNAALITNFAWVAGVPIITHSIAYTDGDVAWPPPAFEPLDSMPKFSSTVRKDKLSSFTNELAASAATTTGGNNFFMTLTFENNPEITPEFLQEVFNLADAAAKELISVVGIIYTATLQPLPHVLYSKPANNVLGLDRFSADLINLLITLSWQLPLDNARVTTVMKKLESDLVAKAKERDLFNEFIYLNYAAEWQKPIQGYGNANVEFLKSVSRRYDPNAIFQRAVPGGFKLGI</sequence>
<dbReference type="GO" id="GO:0071949">
    <property type="term" value="F:FAD binding"/>
    <property type="evidence" value="ECO:0007669"/>
    <property type="project" value="InterPro"/>
</dbReference>
<dbReference type="Pfam" id="PF01565">
    <property type="entry name" value="FAD_binding_4"/>
    <property type="match status" value="1"/>
</dbReference>
<organism evidence="7 8">
    <name type="scientific">Amniculicola lignicola CBS 123094</name>
    <dbReference type="NCBI Taxonomy" id="1392246"/>
    <lineage>
        <taxon>Eukaryota</taxon>
        <taxon>Fungi</taxon>
        <taxon>Dikarya</taxon>
        <taxon>Ascomycota</taxon>
        <taxon>Pezizomycotina</taxon>
        <taxon>Dothideomycetes</taxon>
        <taxon>Pleosporomycetidae</taxon>
        <taxon>Pleosporales</taxon>
        <taxon>Amniculicolaceae</taxon>
        <taxon>Amniculicola</taxon>
    </lineage>
</organism>
<feature type="chain" id="PRO_5025541586" evidence="5">
    <location>
        <begin position="23"/>
        <end position="515"/>
    </location>
</feature>
<evidence type="ECO:0000256" key="4">
    <source>
        <dbReference type="ARBA" id="ARBA00023002"/>
    </source>
</evidence>
<keyword evidence="5" id="KW-0732">Signal</keyword>
<comment type="similarity">
    <text evidence="1">Belongs to the oxygen-dependent FAD-linked oxidoreductase family.</text>
</comment>
<evidence type="ECO:0000256" key="5">
    <source>
        <dbReference type="SAM" id="SignalP"/>
    </source>
</evidence>
<keyword evidence="8" id="KW-1185">Reference proteome</keyword>
<dbReference type="SUPFAM" id="SSF56176">
    <property type="entry name" value="FAD-binding/transporter-associated domain-like"/>
    <property type="match status" value="1"/>
</dbReference>